<dbReference type="Proteomes" id="UP000019402">
    <property type="component" value="Unassembled WGS sequence"/>
</dbReference>
<dbReference type="GO" id="GO:0003729">
    <property type="term" value="F:mRNA binding"/>
    <property type="evidence" value="ECO:0007669"/>
    <property type="project" value="TreeGrafter"/>
</dbReference>
<comment type="similarity">
    <text evidence="1">Belongs to the SUI1 family.</text>
</comment>
<keyword evidence="6" id="KW-1185">Reference proteome</keyword>
<feature type="domain" description="SUI1" evidence="4">
    <location>
        <begin position="72"/>
        <end position="138"/>
    </location>
</feature>
<dbReference type="Pfam" id="PF01253">
    <property type="entry name" value="SUI1"/>
    <property type="match status" value="1"/>
</dbReference>
<dbReference type="InterPro" id="IPR036877">
    <property type="entry name" value="SUI1_dom_sf"/>
</dbReference>
<dbReference type="EMBL" id="BAMD01000022">
    <property type="protein sequence ID" value="GAF03383.1"/>
    <property type="molecule type" value="Genomic_DNA"/>
</dbReference>
<dbReference type="GO" id="GO:0003743">
    <property type="term" value="F:translation initiation factor activity"/>
    <property type="evidence" value="ECO:0007669"/>
    <property type="project" value="InterPro"/>
</dbReference>
<organism evidence="5 6">
    <name type="scientific">Saccharicrinis fermentans DSM 9555 = JCM 21142</name>
    <dbReference type="NCBI Taxonomy" id="869213"/>
    <lineage>
        <taxon>Bacteria</taxon>
        <taxon>Pseudomonadati</taxon>
        <taxon>Bacteroidota</taxon>
        <taxon>Bacteroidia</taxon>
        <taxon>Marinilabiliales</taxon>
        <taxon>Marinilabiliaceae</taxon>
        <taxon>Saccharicrinis</taxon>
    </lineage>
</organism>
<dbReference type="AlphaFoldDB" id="W7Y6U6"/>
<dbReference type="InterPro" id="IPR001950">
    <property type="entry name" value="SUI1"/>
</dbReference>
<keyword evidence="2" id="KW-0810">Translation regulation</keyword>
<evidence type="ECO:0000313" key="6">
    <source>
        <dbReference type="Proteomes" id="UP000019402"/>
    </source>
</evidence>
<dbReference type="GO" id="GO:0006417">
    <property type="term" value="P:regulation of translation"/>
    <property type="evidence" value="ECO:0007669"/>
    <property type="project" value="UniProtKB-KW"/>
</dbReference>
<protein>
    <recommendedName>
        <fullName evidence="4">SUI1 domain-containing protein</fullName>
    </recommendedName>
</protein>
<reference evidence="5 6" key="1">
    <citation type="journal article" date="2014" name="Genome Announc.">
        <title>Draft Genome Sequence of Cytophaga fermentans JCM 21142T, a Facultative Anaerobe Isolated from Marine Mud.</title>
        <authorList>
            <person name="Starns D."/>
            <person name="Oshima K."/>
            <person name="Suda W."/>
            <person name="Iino T."/>
            <person name="Yuki M."/>
            <person name="Inoue J."/>
            <person name="Kitamura K."/>
            <person name="Iida T."/>
            <person name="Darby A."/>
            <person name="Hattori M."/>
            <person name="Ohkuma M."/>
        </authorList>
    </citation>
    <scope>NUCLEOTIDE SEQUENCE [LARGE SCALE GENOMIC DNA]</scope>
    <source>
        <strain evidence="5 6">JCM 21142</strain>
    </source>
</reference>
<gene>
    <name evidence="5" type="ORF">JCM21142_42052</name>
</gene>
<evidence type="ECO:0000256" key="2">
    <source>
        <dbReference type="ARBA" id="ARBA00022845"/>
    </source>
</evidence>
<dbReference type="GO" id="GO:0001731">
    <property type="term" value="P:formation of translation preinitiation complex"/>
    <property type="evidence" value="ECO:0007669"/>
    <property type="project" value="TreeGrafter"/>
</dbReference>
<dbReference type="InterPro" id="IPR050318">
    <property type="entry name" value="DENR/SUI1_TIF"/>
</dbReference>
<dbReference type="eggNOG" id="COG0023">
    <property type="taxonomic scope" value="Bacteria"/>
</dbReference>
<dbReference type="PANTHER" id="PTHR12789:SF0">
    <property type="entry name" value="DENSITY-REGULATED PROTEIN"/>
    <property type="match status" value="1"/>
</dbReference>
<evidence type="ECO:0000256" key="3">
    <source>
        <dbReference type="ARBA" id="ARBA00022917"/>
    </source>
</evidence>
<accession>W7Y6U6</accession>
<name>W7Y6U6_9BACT</name>
<sequence>MNYSCNLLKQIDIIYDFIQFYILFLPSKYLNMAKKNKNSRDGIVFSTNNDFEYDYNEEQNQETLPPSQQNLRVMLDKKQRKGKAVTLITGFVGEDCDLKALGKDLKSKCGVGGTVKEGEILIQGDFREKVMDLLIKAGYKAKKSGG</sequence>
<comment type="caution">
    <text evidence="5">The sequence shown here is derived from an EMBL/GenBank/DDBJ whole genome shotgun (WGS) entry which is preliminary data.</text>
</comment>
<dbReference type="Gene3D" id="3.30.780.10">
    <property type="entry name" value="SUI1-like domain"/>
    <property type="match status" value="1"/>
</dbReference>
<dbReference type="GO" id="GO:0002188">
    <property type="term" value="P:translation reinitiation"/>
    <property type="evidence" value="ECO:0007669"/>
    <property type="project" value="TreeGrafter"/>
</dbReference>
<dbReference type="PANTHER" id="PTHR12789">
    <property type="entry name" value="DENSITY-REGULATED PROTEIN HOMOLOG"/>
    <property type="match status" value="1"/>
</dbReference>
<dbReference type="CDD" id="cd11567">
    <property type="entry name" value="YciH_like"/>
    <property type="match status" value="1"/>
</dbReference>
<dbReference type="InterPro" id="IPR005872">
    <property type="entry name" value="SUI1_arc_bac"/>
</dbReference>
<proteinExistence type="inferred from homology"/>
<dbReference type="SUPFAM" id="SSF55159">
    <property type="entry name" value="eIF1-like"/>
    <property type="match status" value="1"/>
</dbReference>
<evidence type="ECO:0000313" key="5">
    <source>
        <dbReference type="EMBL" id="GAF03383.1"/>
    </source>
</evidence>
<evidence type="ECO:0000256" key="1">
    <source>
        <dbReference type="ARBA" id="ARBA00005422"/>
    </source>
</evidence>
<dbReference type="PROSITE" id="PS50296">
    <property type="entry name" value="SUI1"/>
    <property type="match status" value="1"/>
</dbReference>
<keyword evidence="3" id="KW-0648">Protein biosynthesis</keyword>
<evidence type="ECO:0000259" key="4">
    <source>
        <dbReference type="PROSITE" id="PS50296"/>
    </source>
</evidence>
<dbReference type="STRING" id="869213.GCA_000517085_01961"/>